<dbReference type="GO" id="GO:0070291">
    <property type="term" value="P:N-acylethanolamine metabolic process"/>
    <property type="evidence" value="ECO:0007669"/>
    <property type="project" value="TreeGrafter"/>
</dbReference>
<keyword evidence="1" id="KW-0472">Membrane</keyword>
<dbReference type="PANTHER" id="PTHR46320:SF1">
    <property type="entry name" value="GLYCEROPHOSPHODIESTER PHOSPHODIESTERASE 1"/>
    <property type="match status" value="1"/>
</dbReference>
<dbReference type="CDD" id="cd08573">
    <property type="entry name" value="GDPD_GDE1"/>
    <property type="match status" value="1"/>
</dbReference>
<feature type="domain" description="GP-PDE" evidence="2">
    <location>
        <begin position="53"/>
        <end position="315"/>
    </location>
</feature>
<reference evidence="3" key="1">
    <citation type="submission" date="2021-01" db="EMBL/GenBank/DDBJ databases">
        <authorList>
            <person name="Li R."/>
            <person name="Bekaert M."/>
        </authorList>
    </citation>
    <scope>NUCLEOTIDE SEQUENCE</scope>
    <source>
        <strain evidence="3">Farmed</strain>
    </source>
</reference>
<dbReference type="GO" id="GO:0047395">
    <property type="term" value="F:glycerophosphoinositol glycerophosphodiesterase activity"/>
    <property type="evidence" value="ECO:0007669"/>
    <property type="project" value="UniProtKB-EC"/>
</dbReference>
<keyword evidence="1" id="KW-0812">Transmembrane</keyword>
<gene>
    <name evidence="3" type="ORF">SPHA_54699</name>
</gene>
<dbReference type="InterPro" id="IPR030395">
    <property type="entry name" value="GP_PDE_dom"/>
</dbReference>
<evidence type="ECO:0000313" key="3">
    <source>
        <dbReference type="EMBL" id="CAE1301942.1"/>
    </source>
</evidence>
<dbReference type="Proteomes" id="UP000597762">
    <property type="component" value="Unassembled WGS sequence"/>
</dbReference>
<evidence type="ECO:0000313" key="4">
    <source>
        <dbReference type="Proteomes" id="UP000597762"/>
    </source>
</evidence>
<feature type="transmembrane region" description="Helical" evidence="1">
    <location>
        <begin position="6"/>
        <end position="35"/>
    </location>
</feature>
<name>A0A812DKP0_ACAPH</name>
<evidence type="ECO:0000259" key="2">
    <source>
        <dbReference type="PROSITE" id="PS51704"/>
    </source>
</evidence>
<evidence type="ECO:0000256" key="1">
    <source>
        <dbReference type="SAM" id="Phobius"/>
    </source>
</evidence>
<dbReference type="PANTHER" id="PTHR46320">
    <property type="entry name" value="GLYCEROPHOSPHODIESTER PHOSPHODIESTERASE 1"/>
    <property type="match status" value="1"/>
</dbReference>
<dbReference type="Gene3D" id="3.20.20.190">
    <property type="entry name" value="Phosphatidylinositol (PI) phosphodiesterase"/>
    <property type="match status" value="1"/>
</dbReference>
<dbReference type="GO" id="GO:0006580">
    <property type="term" value="P:ethanolamine metabolic process"/>
    <property type="evidence" value="ECO:0007669"/>
    <property type="project" value="TreeGrafter"/>
</dbReference>
<organism evidence="3 4">
    <name type="scientific">Acanthosepion pharaonis</name>
    <name type="common">Pharaoh cuttlefish</name>
    <name type="synonym">Sepia pharaonis</name>
    <dbReference type="NCBI Taxonomy" id="158019"/>
    <lineage>
        <taxon>Eukaryota</taxon>
        <taxon>Metazoa</taxon>
        <taxon>Spiralia</taxon>
        <taxon>Lophotrochozoa</taxon>
        <taxon>Mollusca</taxon>
        <taxon>Cephalopoda</taxon>
        <taxon>Coleoidea</taxon>
        <taxon>Decapodiformes</taxon>
        <taxon>Sepiida</taxon>
        <taxon>Sepiina</taxon>
        <taxon>Sepiidae</taxon>
        <taxon>Acanthosepion</taxon>
    </lineage>
</organism>
<keyword evidence="3" id="KW-0378">Hydrolase</keyword>
<comment type="caution">
    <text evidence="3">The sequence shown here is derived from an EMBL/GenBank/DDBJ whole genome shotgun (WGS) entry which is preliminary data.</text>
</comment>
<dbReference type="PROSITE" id="PS51704">
    <property type="entry name" value="GP_PDE"/>
    <property type="match status" value="1"/>
</dbReference>
<accession>A0A812DKP0</accession>
<proteinExistence type="predicted"/>
<dbReference type="EC" id="3.1.4.44" evidence="3"/>
<dbReference type="EMBL" id="CAHIKZ030003576">
    <property type="protein sequence ID" value="CAE1301942.1"/>
    <property type="molecule type" value="Genomic_DNA"/>
</dbReference>
<dbReference type="OrthoDB" id="197419at2759"/>
<dbReference type="GO" id="GO:0006644">
    <property type="term" value="P:phospholipid metabolic process"/>
    <property type="evidence" value="ECO:0007669"/>
    <property type="project" value="TreeGrafter"/>
</dbReference>
<keyword evidence="1" id="KW-1133">Transmembrane helix</keyword>
<keyword evidence="4" id="KW-1185">Reference proteome</keyword>
<dbReference type="AlphaFoldDB" id="A0A812DKP0"/>
<dbReference type="GO" id="GO:0008889">
    <property type="term" value="F:glycerophosphodiester phosphodiesterase activity"/>
    <property type="evidence" value="ECO:0007669"/>
    <property type="project" value="TreeGrafter"/>
</dbReference>
<sequence>MFYSIILSFLVMIAILGPSLFIFLVVFCLTALWWFRVAPVPEASVNAVLGDKPLVIAHRGAALDAPENTIEAFQLAKKNGADAIEFDLEFTKDSCPVIIHDDTVDRTTDGKGPISSYSFEAIQKLDAAAKHKDGTQFGKVKVPSLEEAVVACLRLKLKMFIDCKRDAKLTAQCLSQLFTKYPDMYKETIVCSFYFNIIYKLRQIDPKIVTGLTFRHQFITKSLDQENSRWWHWLACIGDILLELAHHIFLWYLCGNSACLMNNLCYSSNSHTFWKNRGLHLVLWTVNDSREKDYLLHTKKCSIITDTIKNDKINRPDTSC</sequence>
<dbReference type="SUPFAM" id="SSF51695">
    <property type="entry name" value="PLC-like phosphodiesterases"/>
    <property type="match status" value="1"/>
</dbReference>
<dbReference type="InterPro" id="IPR017946">
    <property type="entry name" value="PLC-like_Pdiesterase_TIM-brl"/>
</dbReference>
<protein>
    <submittedName>
        <fullName evidence="3">GDE1</fullName>
        <ecNumber evidence="3">3.1.4.44</ecNumber>
    </submittedName>
</protein>
<dbReference type="GO" id="GO:0005886">
    <property type="term" value="C:plasma membrane"/>
    <property type="evidence" value="ECO:0007669"/>
    <property type="project" value="TreeGrafter"/>
</dbReference>
<dbReference type="Pfam" id="PF03009">
    <property type="entry name" value="GDPD"/>
    <property type="match status" value="1"/>
</dbReference>